<sequence>MLVSLRLLAICEERTLRRSRSLPRRSWRSYLLKLILKPSSPPVLARLLRSLLAAPMRQAVKLPGSKASRASRTKRKRKDKCRGKEKSSSKSSKRSSKQAEIRAAKDAAEEEENTKQFQEQVTWWKQAREDFKTSSSRVAEMDGEKLNPDWAISARSSLLRTLVGQDSFKLYKTCCLDRDQILLAQTAHTRVEEHLAHVLMQVDFIEFSCAAIYFSGSLLTFYKFQALAFGHNLALKCSMFRNDKTDAEKKIRKLEQSLESTKAAEKEALDAKAAADAQVAALGSQLSATIEEGKKQVAAALEQGRTDRFSAGRLAGKTEGIIEGRETFLQSDDYK</sequence>
<evidence type="ECO:0000256" key="2">
    <source>
        <dbReference type="SAM" id="MobiDB-lite"/>
    </source>
</evidence>
<protein>
    <submittedName>
        <fullName evidence="3">Uncharacterized protein</fullName>
    </submittedName>
</protein>
<accession>A0AAE1YYY4</accession>
<name>A0AAE1YYY4_9LAMI</name>
<feature type="region of interest" description="Disordered" evidence="2">
    <location>
        <begin position="59"/>
        <end position="114"/>
    </location>
</feature>
<reference evidence="3" key="2">
    <citation type="journal article" date="2024" name="Plant">
        <title>Genomic evolution and insights into agronomic trait innovations of Sesamum species.</title>
        <authorList>
            <person name="Miao H."/>
            <person name="Wang L."/>
            <person name="Qu L."/>
            <person name="Liu H."/>
            <person name="Sun Y."/>
            <person name="Le M."/>
            <person name="Wang Q."/>
            <person name="Wei S."/>
            <person name="Zheng Y."/>
            <person name="Lin W."/>
            <person name="Duan Y."/>
            <person name="Cao H."/>
            <person name="Xiong S."/>
            <person name="Wang X."/>
            <person name="Wei L."/>
            <person name="Li C."/>
            <person name="Ma Q."/>
            <person name="Ju M."/>
            <person name="Zhao R."/>
            <person name="Li G."/>
            <person name="Mu C."/>
            <person name="Tian Q."/>
            <person name="Mei H."/>
            <person name="Zhang T."/>
            <person name="Gao T."/>
            <person name="Zhang H."/>
        </authorList>
    </citation>
    <scope>NUCLEOTIDE SEQUENCE</scope>
    <source>
        <strain evidence="3">3651</strain>
    </source>
</reference>
<dbReference type="Proteomes" id="UP001293254">
    <property type="component" value="Unassembled WGS sequence"/>
</dbReference>
<dbReference type="EMBL" id="JACGWO010000001">
    <property type="protein sequence ID" value="KAK4439034.1"/>
    <property type="molecule type" value="Genomic_DNA"/>
</dbReference>
<keyword evidence="4" id="KW-1185">Reference proteome</keyword>
<evidence type="ECO:0000313" key="4">
    <source>
        <dbReference type="Proteomes" id="UP001293254"/>
    </source>
</evidence>
<gene>
    <name evidence="3" type="ORF">Salat_0238100</name>
</gene>
<dbReference type="AlphaFoldDB" id="A0AAE1YYY4"/>
<proteinExistence type="predicted"/>
<feature type="compositionally biased region" description="Basic residues" evidence="2">
    <location>
        <begin position="69"/>
        <end position="81"/>
    </location>
</feature>
<feature type="compositionally biased region" description="Basic and acidic residues" evidence="2">
    <location>
        <begin position="97"/>
        <end position="107"/>
    </location>
</feature>
<evidence type="ECO:0000313" key="3">
    <source>
        <dbReference type="EMBL" id="KAK4439034.1"/>
    </source>
</evidence>
<evidence type="ECO:0000256" key="1">
    <source>
        <dbReference type="SAM" id="Coils"/>
    </source>
</evidence>
<feature type="coiled-coil region" evidence="1">
    <location>
        <begin position="237"/>
        <end position="271"/>
    </location>
</feature>
<keyword evidence="1" id="KW-0175">Coiled coil</keyword>
<reference evidence="3" key="1">
    <citation type="submission" date="2020-06" db="EMBL/GenBank/DDBJ databases">
        <authorList>
            <person name="Li T."/>
            <person name="Hu X."/>
            <person name="Zhang T."/>
            <person name="Song X."/>
            <person name="Zhang H."/>
            <person name="Dai N."/>
            <person name="Sheng W."/>
            <person name="Hou X."/>
            <person name="Wei L."/>
        </authorList>
    </citation>
    <scope>NUCLEOTIDE SEQUENCE</scope>
    <source>
        <strain evidence="3">3651</strain>
        <tissue evidence="3">Leaf</tissue>
    </source>
</reference>
<organism evidence="3 4">
    <name type="scientific">Sesamum alatum</name>
    <dbReference type="NCBI Taxonomy" id="300844"/>
    <lineage>
        <taxon>Eukaryota</taxon>
        <taxon>Viridiplantae</taxon>
        <taxon>Streptophyta</taxon>
        <taxon>Embryophyta</taxon>
        <taxon>Tracheophyta</taxon>
        <taxon>Spermatophyta</taxon>
        <taxon>Magnoliopsida</taxon>
        <taxon>eudicotyledons</taxon>
        <taxon>Gunneridae</taxon>
        <taxon>Pentapetalae</taxon>
        <taxon>asterids</taxon>
        <taxon>lamiids</taxon>
        <taxon>Lamiales</taxon>
        <taxon>Pedaliaceae</taxon>
        <taxon>Sesamum</taxon>
    </lineage>
</organism>
<comment type="caution">
    <text evidence="3">The sequence shown here is derived from an EMBL/GenBank/DDBJ whole genome shotgun (WGS) entry which is preliminary data.</text>
</comment>